<feature type="chain" id="PRO_5038953666" evidence="1">
    <location>
        <begin position="30"/>
        <end position="100"/>
    </location>
</feature>
<dbReference type="RefSeq" id="WP_192599752.1">
    <property type="nucleotide sequence ID" value="NZ_JADBEL010000021.1"/>
</dbReference>
<evidence type="ECO:0000313" key="3">
    <source>
        <dbReference type="Proteomes" id="UP000658225"/>
    </source>
</evidence>
<reference evidence="2" key="1">
    <citation type="submission" date="2020-10" db="EMBL/GenBank/DDBJ databases">
        <title>Genomic Encyclopedia of Type Strains, Phase IV (KMG-IV): sequencing the most valuable type-strain genomes for metagenomic binning, comparative biology and taxonomic classification.</title>
        <authorList>
            <person name="Goeker M."/>
        </authorList>
    </citation>
    <scope>NUCLEOTIDE SEQUENCE</scope>
    <source>
        <strain evidence="2">DSM 13886</strain>
    </source>
</reference>
<keyword evidence="3" id="KW-1185">Reference proteome</keyword>
<sequence length="100" mass="11550">MRKMKKNIVGVIGLVLLMSFGPIFNQASASSSDRVTENQLNPQEKYVEIIRTIYHVPVPEFYYEDADGYKGYIYFLRTLSLPSPYPEFKTRAVYGGIVYR</sequence>
<protein>
    <submittedName>
        <fullName evidence="2">Uncharacterized protein</fullName>
    </submittedName>
</protein>
<keyword evidence="1" id="KW-0732">Signal</keyword>
<evidence type="ECO:0000256" key="1">
    <source>
        <dbReference type="SAM" id="SignalP"/>
    </source>
</evidence>
<comment type="caution">
    <text evidence="2">The sequence shown here is derived from an EMBL/GenBank/DDBJ whole genome shotgun (WGS) entry which is preliminary data.</text>
</comment>
<dbReference type="EMBL" id="JADBEL010000021">
    <property type="protein sequence ID" value="MBE1556078.1"/>
    <property type="molecule type" value="Genomic_DNA"/>
</dbReference>
<dbReference type="AlphaFoldDB" id="A0A927MLD0"/>
<proteinExistence type="predicted"/>
<organism evidence="2 3">
    <name type="scientific">Sporosarcina limicola</name>
    <dbReference type="NCBI Taxonomy" id="34101"/>
    <lineage>
        <taxon>Bacteria</taxon>
        <taxon>Bacillati</taxon>
        <taxon>Bacillota</taxon>
        <taxon>Bacilli</taxon>
        <taxon>Bacillales</taxon>
        <taxon>Caryophanaceae</taxon>
        <taxon>Sporosarcina</taxon>
    </lineage>
</organism>
<dbReference type="Proteomes" id="UP000658225">
    <property type="component" value="Unassembled WGS sequence"/>
</dbReference>
<evidence type="ECO:0000313" key="2">
    <source>
        <dbReference type="EMBL" id="MBE1556078.1"/>
    </source>
</evidence>
<gene>
    <name evidence="2" type="ORF">H4683_003199</name>
</gene>
<name>A0A927MLD0_9BACL</name>
<feature type="signal peptide" evidence="1">
    <location>
        <begin position="1"/>
        <end position="29"/>
    </location>
</feature>
<accession>A0A927MLD0</accession>